<dbReference type="Proteomes" id="UP000005240">
    <property type="component" value="Unassembled WGS sequence"/>
</dbReference>
<evidence type="ECO:0000256" key="10">
    <source>
        <dbReference type="SAM" id="Coils"/>
    </source>
</evidence>
<dbReference type="OrthoDB" id="10264585at2759"/>
<reference evidence="14" key="2">
    <citation type="submission" date="2016-05" db="EMBL/GenBank/DDBJ databases">
        <title>Comparative analysis highlights variable genome content of wheat rusts and divergence of the mating loci.</title>
        <authorList>
            <person name="Cuomo C.A."/>
            <person name="Bakkeren G."/>
            <person name="Szabo L."/>
            <person name="Khalil H."/>
            <person name="Joly D."/>
            <person name="Goldberg J."/>
            <person name="Young S."/>
            <person name="Zeng Q."/>
            <person name="Fellers J."/>
        </authorList>
    </citation>
    <scope>NUCLEOTIDE SEQUENCE [LARGE SCALE GENOMIC DNA]</scope>
    <source>
        <strain evidence="14">1-1 BBBD Race 1</strain>
    </source>
</reference>
<keyword evidence="16" id="KW-1185">Reference proteome</keyword>
<evidence type="ECO:0000313" key="15">
    <source>
        <dbReference type="EnsemblFungi" id="PTTG_01189-t43_1-p1"/>
    </source>
</evidence>
<dbReference type="FunFam" id="3.30.930.10:FF:000026">
    <property type="entry name" value="Seryl-tRNA synthetase, cytoplasmic"/>
    <property type="match status" value="1"/>
</dbReference>
<feature type="domain" description="Aminoacyl-transfer RNA synthetases class-II family profile" evidence="13">
    <location>
        <begin position="208"/>
        <end position="440"/>
    </location>
</feature>
<evidence type="ECO:0000313" key="14">
    <source>
        <dbReference type="EMBL" id="OAV98101.1"/>
    </source>
</evidence>
<dbReference type="InterPro" id="IPR002317">
    <property type="entry name" value="Ser-tRNA-ligase_type_1"/>
</dbReference>
<dbReference type="PRINTS" id="PR00981">
    <property type="entry name" value="TRNASYNTHSER"/>
</dbReference>
<evidence type="ECO:0000256" key="5">
    <source>
        <dbReference type="ARBA" id="ARBA00022840"/>
    </source>
</evidence>
<organism evidence="14">
    <name type="scientific">Puccinia triticina (isolate 1-1 / race 1 (BBBD))</name>
    <name type="common">Brown leaf rust fungus</name>
    <dbReference type="NCBI Taxonomy" id="630390"/>
    <lineage>
        <taxon>Eukaryota</taxon>
        <taxon>Fungi</taxon>
        <taxon>Dikarya</taxon>
        <taxon>Basidiomycota</taxon>
        <taxon>Pucciniomycotina</taxon>
        <taxon>Pucciniomycetes</taxon>
        <taxon>Pucciniales</taxon>
        <taxon>Pucciniaceae</taxon>
        <taxon>Puccinia</taxon>
    </lineage>
</organism>
<dbReference type="AlphaFoldDB" id="A0A180H067"/>
<dbReference type="Gene3D" id="3.30.930.10">
    <property type="entry name" value="Bira Bifunctional Protein, Domain 2"/>
    <property type="match status" value="1"/>
</dbReference>
<dbReference type="EMBL" id="ADAS02000009">
    <property type="protein sequence ID" value="OAV98101.1"/>
    <property type="molecule type" value="Genomic_DNA"/>
</dbReference>
<dbReference type="EC" id="6.1.1.11" evidence="2"/>
<dbReference type="FunFam" id="1.10.287.40:FF:000013">
    <property type="entry name" value="Seryl-tRNA synthetase"/>
    <property type="match status" value="1"/>
</dbReference>
<feature type="signal peptide" evidence="12">
    <location>
        <begin position="1"/>
        <end position="21"/>
    </location>
</feature>
<dbReference type="InterPro" id="IPR015866">
    <property type="entry name" value="Ser-tRNA-synth_1_N"/>
</dbReference>
<dbReference type="CDD" id="cd00770">
    <property type="entry name" value="SerRS_core"/>
    <property type="match status" value="1"/>
</dbReference>
<keyword evidence="3" id="KW-0436">Ligase</keyword>
<evidence type="ECO:0000256" key="4">
    <source>
        <dbReference type="ARBA" id="ARBA00022741"/>
    </source>
</evidence>
<keyword evidence="7" id="KW-0030">Aminoacyl-tRNA synthetase</keyword>
<dbReference type="Pfam" id="PF02403">
    <property type="entry name" value="Seryl_tRNA_N"/>
    <property type="match status" value="1"/>
</dbReference>
<reference evidence="15" key="4">
    <citation type="submission" date="2025-05" db="UniProtKB">
        <authorList>
            <consortium name="EnsemblFungi"/>
        </authorList>
    </citation>
    <scope>IDENTIFICATION</scope>
    <source>
        <strain evidence="15">isolate 1-1 / race 1 (BBBD)</strain>
    </source>
</reference>
<dbReference type="GO" id="GO:1990825">
    <property type="term" value="F:sequence-specific mRNA binding"/>
    <property type="evidence" value="ECO:0007669"/>
    <property type="project" value="EnsemblFungi"/>
</dbReference>
<dbReference type="VEuPathDB" id="FungiDB:PTTG_01189"/>
<evidence type="ECO:0000256" key="8">
    <source>
        <dbReference type="ARBA" id="ARBA00031113"/>
    </source>
</evidence>
<reference evidence="15 16" key="3">
    <citation type="journal article" date="2017" name="G3 (Bethesda)">
        <title>Comparative analysis highlights variable genome content of wheat rusts and divergence of the mating loci.</title>
        <authorList>
            <person name="Cuomo C.A."/>
            <person name="Bakkeren G."/>
            <person name="Khalil H.B."/>
            <person name="Panwar V."/>
            <person name="Joly D."/>
            <person name="Linning R."/>
            <person name="Sakthikumar S."/>
            <person name="Song X."/>
            <person name="Adiconis X."/>
            <person name="Fan L."/>
            <person name="Goldberg J.M."/>
            <person name="Levin J.Z."/>
            <person name="Young S."/>
            <person name="Zeng Q."/>
            <person name="Anikster Y."/>
            <person name="Bruce M."/>
            <person name="Wang M."/>
            <person name="Yin C."/>
            <person name="McCallum B."/>
            <person name="Szabo L.J."/>
            <person name="Hulbert S."/>
            <person name="Chen X."/>
            <person name="Fellers J.P."/>
        </authorList>
    </citation>
    <scope>NUCLEOTIDE SEQUENCE</scope>
    <source>
        <strain evidence="16">Isolate 1-1 / race 1 (BBBD)</strain>
        <strain evidence="15">isolate 1-1 / race 1 (BBBD)</strain>
    </source>
</reference>
<dbReference type="STRING" id="630390.A0A180H067"/>
<reference evidence="14" key="1">
    <citation type="submission" date="2009-11" db="EMBL/GenBank/DDBJ databases">
        <authorList>
            <consortium name="The Broad Institute Genome Sequencing Platform"/>
            <person name="Ward D."/>
            <person name="Feldgarden M."/>
            <person name="Earl A."/>
            <person name="Young S.K."/>
            <person name="Zeng Q."/>
            <person name="Koehrsen M."/>
            <person name="Alvarado L."/>
            <person name="Berlin A."/>
            <person name="Bochicchio J."/>
            <person name="Borenstein D."/>
            <person name="Chapman S.B."/>
            <person name="Chen Z."/>
            <person name="Engels R."/>
            <person name="Freedman E."/>
            <person name="Gellesch M."/>
            <person name="Goldberg J."/>
            <person name="Griggs A."/>
            <person name="Gujja S."/>
            <person name="Heilman E."/>
            <person name="Heiman D."/>
            <person name="Hepburn T."/>
            <person name="Howarth C."/>
            <person name="Jen D."/>
            <person name="Larson L."/>
            <person name="Lewis B."/>
            <person name="Mehta T."/>
            <person name="Park D."/>
            <person name="Pearson M."/>
            <person name="Roberts A."/>
            <person name="Saif S."/>
            <person name="Shea T."/>
            <person name="Shenoy N."/>
            <person name="Sisk P."/>
            <person name="Stolte C."/>
            <person name="Sykes S."/>
            <person name="Thomson T."/>
            <person name="Walk T."/>
            <person name="White J."/>
            <person name="Yandava C."/>
            <person name="Izard J."/>
            <person name="Baranova O.V."/>
            <person name="Blanton J.M."/>
            <person name="Tanner A.C."/>
            <person name="Dewhirst F.E."/>
            <person name="Haas B."/>
            <person name="Nusbaum C."/>
            <person name="Birren B."/>
        </authorList>
    </citation>
    <scope>NUCLEOTIDE SEQUENCE [LARGE SCALE GENOMIC DNA]</scope>
    <source>
        <strain evidence="14">1-1 BBBD Race 1</strain>
    </source>
</reference>
<dbReference type="InterPro" id="IPR006195">
    <property type="entry name" value="aa-tRNA-synth_II"/>
</dbReference>
<dbReference type="GO" id="GO:0110004">
    <property type="term" value="P:positive regulation of tRNA methylation"/>
    <property type="evidence" value="ECO:0007669"/>
    <property type="project" value="EnsemblFungi"/>
</dbReference>
<keyword evidence="6" id="KW-0648">Protein biosynthesis</keyword>
<dbReference type="InterPro" id="IPR010978">
    <property type="entry name" value="tRNA-bd_arm"/>
</dbReference>
<dbReference type="InterPro" id="IPR033729">
    <property type="entry name" value="SerRS_core"/>
</dbReference>
<dbReference type="PANTHER" id="PTHR11778">
    <property type="entry name" value="SERYL-TRNA SYNTHETASE"/>
    <property type="match status" value="1"/>
</dbReference>
<dbReference type="UniPathway" id="UPA00906">
    <property type="reaction ID" value="UER00895"/>
</dbReference>
<keyword evidence="5" id="KW-0067">ATP-binding</keyword>
<feature type="coiled-coil region" evidence="10">
    <location>
        <begin position="158"/>
        <end position="185"/>
    </location>
</feature>
<dbReference type="InterPro" id="IPR045864">
    <property type="entry name" value="aa-tRNA-synth_II/BPL/LPL"/>
</dbReference>
<dbReference type="GO" id="GO:0004828">
    <property type="term" value="F:serine-tRNA ligase activity"/>
    <property type="evidence" value="ECO:0007669"/>
    <property type="project" value="UniProtKB-EC"/>
</dbReference>
<feature type="region of interest" description="Disordered" evidence="11">
    <location>
        <begin position="34"/>
        <end position="104"/>
    </location>
</feature>
<keyword evidence="12" id="KW-0732">Signal</keyword>
<gene>
    <name evidence="14" type="ORF">PTTG_01189</name>
</gene>
<dbReference type="SUPFAM" id="SSF55681">
    <property type="entry name" value="Class II aaRS and biotin synthetases"/>
    <property type="match status" value="1"/>
</dbReference>
<evidence type="ECO:0000256" key="12">
    <source>
        <dbReference type="SAM" id="SignalP"/>
    </source>
</evidence>
<dbReference type="PROSITE" id="PS50862">
    <property type="entry name" value="AA_TRNA_LIGASE_II"/>
    <property type="match status" value="1"/>
</dbReference>
<sequence>MGNPPMLLSVLFGLLITSGRSSFLGSQSLLGGPQILKGSHPSPAAQEPPGVTGAKKSQTDANKSYPHPPACHQPTTRQPDDDRTGKGGDPEFVKASQRKRGGEKAAELVDEVLELYTSWTKVGFQLKEARTEGNVIKKRIGEAKKAKKQPEPELWASKEQLDDKIKQLEKEEADAENLLKNRASSIGNIVHESVPVSMSEAMINYGLDFLRKKGFRKTMAPFMMRKTLMAKTAQLEEFDEALYRLSGDGEDDKYLIATSEQPLSAYHSDEWFEKPKEQLPLKYAGYSTCFRKEAGSHGRDTWGIFRVHQFEKVEQFCITDPSKSWEMFEEMIQNSEDFYQSLGIGYRLVGIVSGALNNAAAKKADLEAWFPSMGEFKELVSVSNCTDYQSRSLEVRCGVKKQGDTQKVYVHMLNGTLCATERALCCLVENYQTQDGLVIPHVLRPYMQGRDFLPFVKEAPKKKK</sequence>
<evidence type="ECO:0000256" key="7">
    <source>
        <dbReference type="ARBA" id="ARBA00023146"/>
    </source>
</evidence>
<accession>A0A180H067</accession>
<name>A0A180H067_PUCT1</name>
<evidence type="ECO:0000256" key="9">
    <source>
        <dbReference type="ARBA" id="ARBA00034892"/>
    </source>
</evidence>
<feature type="chain" id="PRO_5008110494" description="serine--tRNA ligase" evidence="12">
    <location>
        <begin position="22"/>
        <end position="464"/>
    </location>
</feature>
<dbReference type="Pfam" id="PF00587">
    <property type="entry name" value="tRNA-synt_2b"/>
    <property type="match status" value="1"/>
</dbReference>
<feature type="compositionally biased region" description="Basic and acidic residues" evidence="11">
    <location>
        <begin position="78"/>
        <end position="92"/>
    </location>
</feature>
<keyword evidence="10" id="KW-0175">Coiled coil</keyword>
<evidence type="ECO:0000256" key="6">
    <source>
        <dbReference type="ARBA" id="ARBA00022917"/>
    </source>
</evidence>
<evidence type="ECO:0000256" key="11">
    <source>
        <dbReference type="SAM" id="MobiDB-lite"/>
    </source>
</evidence>
<keyword evidence="4" id="KW-0547">Nucleotide-binding</keyword>
<comment type="similarity">
    <text evidence="1">Belongs to the class-II aminoacyl-tRNA synthetase family. Type-1 seryl-tRNA synthetase subfamily.</text>
</comment>
<dbReference type="NCBIfam" id="TIGR00414">
    <property type="entry name" value="serS"/>
    <property type="match status" value="1"/>
</dbReference>
<dbReference type="SUPFAM" id="SSF46589">
    <property type="entry name" value="tRNA-binding arm"/>
    <property type="match status" value="1"/>
</dbReference>
<evidence type="ECO:0000259" key="13">
    <source>
        <dbReference type="PROSITE" id="PS50862"/>
    </source>
</evidence>
<evidence type="ECO:0000256" key="1">
    <source>
        <dbReference type="ARBA" id="ARBA00010728"/>
    </source>
</evidence>
<evidence type="ECO:0000256" key="3">
    <source>
        <dbReference type="ARBA" id="ARBA00022598"/>
    </source>
</evidence>
<dbReference type="InterPro" id="IPR002314">
    <property type="entry name" value="aa-tRNA-synt_IIb"/>
</dbReference>
<dbReference type="EnsemblFungi" id="PTTG_01189-t43_1">
    <property type="protein sequence ID" value="PTTG_01189-t43_1-p1"/>
    <property type="gene ID" value="PTTG_01189"/>
</dbReference>
<evidence type="ECO:0000313" key="16">
    <source>
        <dbReference type="Proteomes" id="UP000005240"/>
    </source>
</evidence>
<dbReference type="GO" id="GO:0006434">
    <property type="term" value="P:seryl-tRNA aminoacylation"/>
    <property type="evidence" value="ECO:0007669"/>
    <property type="project" value="EnsemblFungi"/>
</dbReference>
<protein>
    <recommendedName>
        <fullName evidence="2">serine--tRNA ligase</fullName>
        <ecNumber evidence="2">6.1.1.11</ecNumber>
    </recommendedName>
    <alternativeName>
        <fullName evidence="8">Seryl-tRNA synthetase</fullName>
    </alternativeName>
    <alternativeName>
        <fullName evidence="9">Seryl-tRNA(Ser) synthetase</fullName>
    </alternativeName>
</protein>
<proteinExistence type="inferred from homology"/>
<dbReference type="GO" id="GO:0005524">
    <property type="term" value="F:ATP binding"/>
    <property type="evidence" value="ECO:0007669"/>
    <property type="project" value="UniProtKB-KW"/>
</dbReference>
<evidence type="ECO:0000256" key="2">
    <source>
        <dbReference type="ARBA" id="ARBA00012840"/>
    </source>
</evidence>